<dbReference type="PRINTS" id="PR01021">
    <property type="entry name" value="OMPADOMAIN"/>
</dbReference>
<dbReference type="AlphaFoldDB" id="A0A0J8GVV2"/>
<evidence type="ECO:0000313" key="8">
    <source>
        <dbReference type="EMBL" id="KMT66887.1"/>
    </source>
</evidence>
<keyword evidence="2 4" id="KW-0472">Membrane</keyword>
<evidence type="ECO:0000256" key="4">
    <source>
        <dbReference type="PROSITE-ProRule" id="PRU00473"/>
    </source>
</evidence>
<dbReference type="InterPro" id="IPR006664">
    <property type="entry name" value="OMP_bac"/>
</dbReference>
<gene>
    <name evidence="8" type="ORF">XM47_01940</name>
</gene>
<keyword evidence="6" id="KW-0732">Signal</keyword>
<keyword evidence="9" id="KW-1185">Reference proteome</keyword>
<dbReference type="PANTHER" id="PTHR30329:SF21">
    <property type="entry name" value="LIPOPROTEIN YIAD-RELATED"/>
    <property type="match status" value="1"/>
</dbReference>
<dbReference type="Gene3D" id="3.30.1330.60">
    <property type="entry name" value="OmpA-like domain"/>
    <property type="match status" value="1"/>
</dbReference>
<dbReference type="InterPro" id="IPR050330">
    <property type="entry name" value="Bact_OuterMem_StrucFunc"/>
</dbReference>
<dbReference type="PROSITE" id="PS51123">
    <property type="entry name" value="OMPA_2"/>
    <property type="match status" value="1"/>
</dbReference>
<evidence type="ECO:0000256" key="5">
    <source>
        <dbReference type="SAM" id="Phobius"/>
    </source>
</evidence>
<dbReference type="Proteomes" id="UP000037600">
    <property type="component" value="Unassembled WGS sequence"/>
</dbReference>
<evidence type="ECO:0000313" key="9">
    <source>
        <dbReference type="Proteomes" id="UP000037600"/>
    </source>
</evidence>
<dbReference type="GO" id="GO:0009279">
    <property type="term" value="C:cell outer membrane"/>
    <property type="evidence" value="ECO:0007669"/>
    <property type="project" value="UniProtKB-SubCell"/>
</dbReference>
<name>A0A0J8GVV2_9ALTE</name>
<dbReference type="NCBIfam" id="TIGR03789">
    <property type="entry name" value="pdsO"/>
    <property type="match status" value="1"/>
</dbReference>
<dbReference type="InterPro" id="IPR006665">
    <property type="entry name" value="OmpA-like"/>
</dbReference>
<feature type="transmembrane region" description="Helical" evidence="5">
    <location>
        <begin position="47"/>
        <end position="69"/>
    </location>
</feature>
<evidence type="ECO:0000256" key="1">
    <source>
        <dbReference type="ARBA" id="ARBA00004442"/>
    </source>
</evidence>
<feature type="domain" description="OmpA-like" evidence="7">
    <location>
        <begin position="134"/>
        <end position="246"/>
    </location>
</feature>
<dbReference type="InterPro" id="IPR036737">
    <property type="entry name" value="OmpA-like_sf"/>
</dbReference>
<dbReference type="Pfam" id="PF00691">
    <property type="entry name" value="OmpA"/>
    <property type="match status" value="1"/>
</dbReference>
<dbReference type="CDD" id="cd07185">
    <property type="entry name" value="OmpA_C-like"/>
    <property type="match status" value="1"/>
</dbReference>
<feature type="signal peptide" evidence="6">
    <location>
        <begin position="1"/>
        <end position="23"/>
    </location>
</feature>
<dbReference type="OrthoDB" id="7061829at2"/>
<reference evidence="8 9" key="1">
    <citation type="submission" date="2015-04" db="EMBL/GenBank/DDBJ databases">
        <title>Draft Genome Sequence of the Novel Agar-Digesting Marine Bacterium Q1.</title>
        <authorList>
            <person name="Li Y."/>
            <person name="Li D."/>
            <person name="Chen G."/>
            <person name="Du Z."/>
        </authorList>
    </citation>
    <scope>NUCLEOTIDE SEQUENCE [LARGE SCALE GENOMIC DNA]</scope>
    <source>
        <strain evidence="8 9">Q1</strain>
    </source>
</reference>
<organism evidence="8 9">
    <name type="scientific">Catenovulum maritimum</name>
    <dbReference type="NCBI Taxonomy" id="1513271"/>
    <lineage>
        <taxon>Bacteria</taxon>
        <taxon>Pseudomonadati</taxon>
        <taxon>Pseudomonadota</taxon>
        <taxon>Gammaproteobacteria</taxon>
        <taxon>Alteromonadales</taxon>
        <taxon>Alteromonadaceae</taxon>
        <taxon>Catenovulum</taxon>
    </lineage>
</organism>
<evidence type="ECO:0000256" key="3">
    <source>
        <dbReference type="ARBA" id="ARBA00023237"/>
    </source>
</evidence>
<evidence type="ECO:0000259" key="7">
    <source>
        <dbReference type="PROSITE" id="PS51123"/>
    </source>
</evidence>
<dbReference type="PANTHER" id="PTHR30329">
    <property type="entry name" value="STATOR ELEMENT OF FLAGELLAR MOTOR COMPLEX"/>
    <property type="match status" value="1"/>
</dbReference>
<evidence type="ECO:0000256" key="6">
    <source>
        <dbReference type="SAM" id="SignalP"/>
    </source>
</evidence>
<dbReference type="EMBL" id="LAZL01000002">
    <property type="protein sequence ID" value="KMT66887.1"/>
    <property type="molecule type" value="Genomic_DNA"/>
</dbReference>
<sequence>MKIISKTVLATLLVTSINTQVSAETSFLEKLEQKFEDPQNVGLASGAGVGAVVAGPAGAIVGALFGGLIGTSERNQDTIELLTNNNKYQSNQILSLQLDNKNLSDSLNKQQRQQQIELRQVSQQIDLLEAPFSNGKSLDFQIQFKTGSKDINTEYRQQLVGISRLLHAIPDLKVDLAGYSDQRGGAKYNQQLSHERTLAVGKLLTDLGIAEKRIKIQSYGEMSQVSDDLESNFFQRRVTVSLSKHHQQLVKN</sequence>
<proteinExistence type="predicted"/>
<protein>
    <recommendedName>
        <fullName evidence="7">OmpA-like domain-containing protein</fullName>
    </recommendedName>
</protein>
<dbReference type="RefSeq" id="WP_048688787.1">
    <property type="nucleotide sequence ID" value="NZ_KQ130482.1"/>
</dbReference>
<comment type="subcellular location">
    <subcellularLocation>
        <location evidence="1">Cell outer membrane</location>
    </subcellularLocation>
</comment>
<keyword evidence="3" id="KW-0998">Cell outer membrane</keyword>
<accession>A0A0J8GVV2</accession>
<keyword evidence="5" id="KW-0812">Transmembrane</keyword>
<evidence type="ECO:0000256" key="2">
    <source>
        <dbReference type="ARBA" id="ARBA00023136"/>
    </source>
</evidence>
<dbReference type="SUPFAM" id="SSF103088">
    <property type="entry name" value="OmpA-like"/>
    <property type="match status" value="1"/>
</dbReference>
<dbReference type="STRING" id="1513271.XM47_01940"/>
<keyword evidence="5" id="KW-1133">Transmembrane helix</keyword>
<dbReference type="InterPro" id="IPR022511">
    <property type="entry name" value="PdsO"/>
</dbReference>
<feature type="chain" id="PRO_5005298797" description="OmpA-like domain-containing protein" evidence="6">
    <location>
        <begin position="24"/>
        <end position="252"/>
    </location>
</feature>
<comment type="caution">
    <text evidence="8">The sequence shown here is derived from an EMBL/GenBank/DDBJ whole genome shotgun (WGS) entry which is preliminary data.</text>
</comment>